<keyword evidence="2" id="KW-1185">Reference proteome</keyword>
<comment type="caution">
    <text evidence="1">The sequence shown here is derived from an EMBL/GenBank/DDBJ whole genome shotgun (WGS) entry which is preliminary data.</text>
</comment>
<proteinExistence type="predicted"/>
<sequence>MTGELVLQKALMQADRGDTSGAEATLRSLLSTTPAGALRVRAMIVLGDLLHTHDVHEARRVLTDALATIEQLGDTDDLLNAEAERARELLASQ</sequence>
<dbReference type="Proteomes" id="UP001500213">
    <property type="component" value="Unassembled WGS sequence"/>
</dbReference>
<evidence type="ECO:0000313" key="2">
    <source>
        <dbReference type="Proteomes" id="UP001500213"/>
    </source>
</evidence>
<organism evidence="1 2">
    <name type="scientific">Gryllotalpicola kribbensis</name>
    <dbReference type="NCBI Taxonomy" id="993084"/>
    <lineage>
        <taxon>Bacteria</taxon>
        <taxon>Bacillati</taxon>
        <taxon>Actinomycetota</taxon>
        <taxon>Actinomycetes</taxon>
        <taxon>Micrococcales</taxon>
        <taxon>Microbacteriaceae</taxon>
        <taxon>Gryllotalpicola</taxon>
    </lineage>
</organism>
<gene>
    <name evidence="1" type="ORF">GCM10022288_10730</name>
</gene>
<protein>
    <recommendedName>
        <fullName evidence="3">Tetratricopeptide repeat protein</fullName>
    </recommendedName>
</protein>
<evidence type="ECO:0000313" key="1">
    <source>
        <dbReference type="EMBL" id="GAA4186728.1"/>
    </source>
</evidence>
<accession>A0ABP8AN59</accession>
<dbReference type="RefSeq" id="WP_344774594.1">
    <property type="nucleotide sequence ID" value="NZ_BAABBX010000007.1"/>
</dbReference>
<dbReference type="EMBL" id="BAABBX010000007">
    <property type="protein sequence ID" value="GAA4186728.1"/>
    <property type="molecule type" value="Genomic_DNA"/>
</dbReference>
<name>A0ABP8AN59_9MICO</name>
<evidence type="ECO:0008006" key="3">
    <source>
        <dbReference type="Google" id="ProtNLM"/>
    </source>
</evidence>
<reference evidence="2" key="1">
    <citation type="journal article" date="2019" name="Int. J. Syst. Evol. Microbiol.">
        <title>The Global Catalogue of Microorganisms (GCM) 10K type strain sequencing project: providing services to taxonomists for standard genome sequencing and annotation.</title>
        <authorList>
            <consortium name="The Broad Institute Genomics Platform"/>
            <consortium name="The Broad Institute Genome Sequencing Center for Infectious Disease"/>
            <person name="Wu L."/>
            <person name="Ma J."/>
        </authorList>
    </citation>
    <scope>NUCLEOTIDE SEQUENCE [LARGE SCALE GENOMIC DNA]</scope>
    <source>
        <strain evidence="2">JCM 17593</strain>
    </source>
</reference>